<dbReference type="AlphaFoldDB" id="A0AAV2Q5L3"/>
<dbReference type="Proteomes" id="UP001497623">
    <property type="component" value="Unassembled WGS sequence"/>
</dbReference>
<dbReference type="PANTHER" id="PTHR11792:SF18">
    <property type="entry name" value="FI20035P1"/>
    <property type="match status" value="1"/>
</dbReference>
<name>A0AAV2Q5L3_MEGNR</name>
<comment type="similarity">
    <text evidence="1">Belongs to the arrestin family.</text>
</comment>
<reference evidence="2 3" key="1">
    <citation type="submission" date="2024-05" db="EMBL/GenBank/DDBJ databases">
        <authorList>
            <person name="Wallberg A."/>
        </authorList>
    </citation>
    <scope>NUCLEOTIDE SEQUENCE [LARGE SCALE GENOMIC DNA]</scope>
</reference>
<accession>A0AAV2Q5L3</accession>
<dbReference type="PANTHER" id="PTHR11792">
    <property type="entry name" value="ARRESTIN"/>
    <property type="match status" value="1"/>
</dbReference>
<dbReference type="GO" id="GO:0001664">
    <property type="term" value="F:G protein-coupled receptor binding"/>
    <property type="evidence" value="ECO:0007669"/>
    <property type="project" value="TreeGrafter"/>
</dbReference>
<protein>
    <recommendedName>
        <fullName evidence="4">Arrestin C-terminal-like domain-containing protein</fullName>
    </recommendedName>
</protein>
<feature type="non-terminal residue" evidence="2">
    <location>
        <position position="299"/>
    </location>
</feature>
<evidence type="ECO:0000256" key="1">
    <source>
        <dbReference type="ARBA" id="ARBA00005298"/>
    </source>
</evidence>
<keyword evidence="3" id="KW-1185">Reference proteome</keyword>
<dbReference type="SUPFAM" id="SSF81296">
    <property type="entry name" value="E set domains"/>
    <property type="match status" value="1"/>
</dbReference>
<dbReference type="GO" id="GO:0007165">
    <property type="term" value="P:signal transduction"/>
    <property type="evidence" value="ECO:0007669"/>
    <property type="project" value="InterPro"/>
</dbReference>
<dbReference type="InterPro" id="IPR014756">
    <property type="entry name" value="Ig_E-set"/>
</dbReference>
<proteinExistence type="inferred from homology"/>
<evidence type="ECO:0000313" key="2">
    <source>
        <dbReference type="EMBL" id="CAL4068986.1"/>
    </source>
</evidence>
<dbReference type="InterPro" id="IPR000698">
    <property type="entry name" value="Arrestin"/>
</dbReference>
<dbReference type="EMBL" id="CAXKWB010003332">
    <property type="protein sequence ID" value="CAL4068986.1"/>
    <property type="molecule type" value="Genomic_DNA"/>
</dbReference>
<comment type="caution">
    <text evidence="2">The sequence shown here is derived from an EMBL/GenBank/DDBJ whole genome shotgun (WGS) entry which is preliminary data.</text>
</comment>
<evidence type="ECO:0008006" key="4">
    <source>
        <dbReference type="Google" id="ProtNLM"/>
    </source>
</evidence>
<dbReference type="Gene3D" id="2.60.40.640">
    <property type="match status" value="1"/>
</dbReference>
<dbReference type="GO" id="GO:0005737">
    <property type="term" value="C:cytoplasm"/>
    <property type="evidence" value="ECO:0007669"/>
    <property type="project" value="TreeGrafter"/>
</dbReference>
<organism evidence="2 3">
    <name type="scientific">Meganyctiphanes norvegica</name>
    <name type="common">Northern krill</name>
    <name type="synonym">Thysanopoda norvegica</name>
    <dbReference type="NCBI Taxonomy" id="48144"/>
    <lineage>
        <taxon>Eukaryota</taxon>
        <taxon>Metazoa</taxon>
        <taxon>Ecdysozoa</taxon>
        <taxon>Arthropoda</taxon>
        <taxon>Crustacea</taxon>
        <taxon>Multicrustacea</taxon>
        <taxon>Malacostraca</taxon>
        <taxon>Eumalacostraca</taxon>
        <taxon>Eucarida</taxon>
        <taxon>Euphausiacea</taxon>
        <taxon>Euphausiidae</taxon>
        <taxon>Meganyctiphanes</taxon>
    </lineage>
</organism>
<gene>
    <name evidence="2" type="ORF">MNOR_LOCUS7525</name>
</gene>
<evidence type="ECO:0000313" key="3">
    <source>
        <dbReference type="Proteomes" id="UP001497623"/>
    </source>
</evidence>
<sequence>MSAGLSRVEMCIKMAPGHASLIATTRLSPTSIADLQEDLVCRYMHHTRVKHTFSSSLNASLTICIIPLRNCIERNTVSNHIQAYLPNMNLNKHITISDILLGPKIDYIHLNLIFKAPSFISKSQFIFTCGKIHMRLTLNKDLRTIGSQHSTSIRQAVKNTSPKKHILIFVVQYVDVVMFSNGKFKNVVATLDTSEGCPVSPSSNINKDFRLHAERGTIKNWIALEEFYDRESSLASSVIKPTENGDKNVFAIYVSYYVKVKLLTTAIGGEVSVKVPFKIMRRKESEMDQNALNFEQGRP</sequence>
<dbReference type="GO" id="GO:0002031">
    <property type="term" value="P:G protein-coupled receptor internalization"/>
    <property type="evidence" value="ECO:0007669"/>
    <property type="project" value="TreeGrafter"/>
</dbReference>
<dbReference type="InterPro" id="IPR014752">
    <property type="entry name" value="Arrestin-like_C"/>
</dbReference>